<dbReference type="AlphaFoldDB" id="A0A089NLE4"/>
<feature type="compositionally biased region" description="Gly residues" evidence="1">
    <location>
        <begin position="1218"/>
        <end position="1227"/>
    </location>
</feature>
<keyword evidence="2" id="KW-1133">Transmembrane helix</keyword>
<evidence type="ECO:0000313" key="4">
    <source>
        <dbReference type="Proteomes" id="UP000029492"/>
    </source>
</evidence>
<feature type="compositionally biased region" description="Basic and acidic residues" evidence="1">
    <location>
        <begin position="787"/>
        <end position="799"/>
    </location>
</feature>
<feature type="transmembrane region" description="Helical" evidence="2">
    <location>
        <begin position="647"/>
        <end position="675"/>
    </location>
</feature>
<dbReference type="HOGENOM" id="CLU_276563_0_0_5"/>
<feature type="compositionally biased region" description="Polar residues" evidence="1">
    <location>
        <begin position="883"/>
        <end position="903"/>
    </location>
</feature>
<evidence type="ECO:0000256" key="2">
    <source>
        <dbReference type="SAM" id="Phobius"/>
    </source>
</evidence>
<name>A0A089NLE4_9HYPH</name>
<proteinExistence type="predicted"/>
<feature type="transmembrane region" description="Helical" evidence="2">
    <location>
        <begin position="682"/>
        <end position="701"/>
    </location>
</feature>
<reference evidence="3 4" key="1">
    <citation type="journal article" date="2014" name="PLoS ONE">
        <title>Genome Information of Methylobacterium oryzae, a Plant-Probiotic Methylotroph in the Phyllosphere.</title>
        <authorList>
            <person name="Kwak M.J."/>
            <person name="Jeong H."/>
            <person name="Madhaiyan M."/>
            <person name="Lee Y."/>
            <person name="Sa T.M."/>
            <person name="Oh T.K."/>
            <person name="Kim J.F."/>
        </authorList>
    </citation>
    <scope>NUCLEOTIDE SEQUENCE [LARGE SCALE GENOMIC DNA]</scope>
    <source>
        <strain evidence="3 4">CBMB20</strain>
    </source>
</reference>
<protein>
    <submittedName>
        <fullName evidence="3">Protein of unassigned function</fullName>
    </submittedName>
</protein>
<feature type="region of interest" description="Disordered" evidence="1">
    <location>
        <begin position="1178"/>
        <end position="1234"/>
    </location>
</feature>
<accession>A0A089NLE4</accession>
<dbReference type="EMBL" id="CP003811">
    <property type="protein sequence ID" value="AIQ88716.1"/>
    <property type="molecule type" value="Genomic_DNA"/>
</dbReference>
<dbReference type="KEGG" id="mor:MOC_0961"/>
<sequence length="1268" mass="133317">MPRAPHHEEKNMADDKMSLEIGVDVHVTDLEQAKALREEFERLNAEILKLARDIKATANPMTSLGRARSQLSANAARGGSAALDVERQTYADLKRRFAFEKRMAAQKRSEESTAFRRVKEEQAETKRAVADQLNFSMRMMRERARAEAEAERETRRQISETAKMRDREYKRAISAARDLERAAGRAARGAGQIRSGVGRIAGTAAATGAAAGYGLERAVDRGVSTRLDADSAETQLKIFADTDDGKGGKRAITDADIRKLRRGPEGLDNLAVRTGTSIPDSLRAYTEAAKAGLIDPIGQTRNILSAGNGLELDPTKTTKLLGTLARNIGAGATPDRLEQTLNAIAVGAREDPTQSGEIVEGLNRAQGVLAMSKGITPEDLVAMVSGGQSVGIQPGKAGTFLPAFARSVLEGGKPRKFLDPKRLKELTFASKKLGFSSARDMANQFAGENGKAVYYKIMQGLQSMAPQLRQQVADALSGGQWADEDLQIVNGIDGQIKTDREIHDPRNAGFLDEANSKKMQSWQGLWNQSKTIFSLFWESFGAGFDGILRDINAFVLDLHGKLNYGRISGYVREGLDGLKAGLGFDSWKEALQSLIPANAGNLGKQIGGFAKGFSSAIRDIAGAVSSVAGLFGGNGSAESIGRLTAQFLALGAAAIVLAPVMGVLGGVASIILGLVNAARAAAGVLGIGAGATAGGAGGSAVAGALGAIARILSGGFIVGLAATIGSMRGEISTLILDAVRPLVSAIWQGLKQAFSLDGLKSAGKGLLNELIPAPLQRWLDSGSPDQGKAESGPKADGSHWVDPPTRDTTVPRKLTEAITANTDAIRAQTKAASGTPPSTGSGISFEDWQRQFAGIRGAQVSQQINRGLRGHIGRLRGGAEGQNEGSPDQKTGGSRSWRNNNPGNIEYGDFAKRMGAIGSDGRFAKFASYEAGRKAQESLLFESASYRDLTLGQAIRRWAPGSENNVPAYIAAMGGDDPSKRMSQYTPEQRGRLLDAMQAHEGWRPGTVTGGGSGGNVAASMPGGNPVDVASRFLGMGEHNQGRSTVEGFVGHNIAGAANAWCARFVNASLNAVGQNGTGSAVANSFLHWGRAVTADIVQKGDVLVDHRGRGDNATGGHVGMATGRTRTGRNGQLQLEMIAGNSDDQVQTTWENASKLAIRRGNQVSDRVVADTKRTQGLGAGAMQPNLGNLDLPPQNGLGPRAPLGESVPIRPTPSGSSGGGQGGGNAVHAPITVVSHGGDGEAIAGKVQRHLQDAMNRRTHDYDGFA</sequence>
<dbReference type="Proteomes" id="UP000029492">
    <property type="component" value="Chromosome"/>
</dbReference>
<dbReference type="eggNOG" id="COG1388">
    <property type="taxonomic scope" value="Bacteria"/>
</dbReference>
<dbReference type="STRING" id="693986.MOC_0961"/>
<feature type="region of interest" description="Disordered" evidence="1">
    <location>
        <begin position="873"/>
        <end position="904"/>
    </location>
</feature>
<keyword evidence="4" id="KW-1185">Reference proteome</keyword>
<evidence type="ECO:0000313" key="3">
    <source>
        <dbReference type="EMBL" id="AIQ88716.1"/>
    </source>
</evidence>
<dbReference type="eggNOG" id="COG5283">
    <property type="taxonomic scope" value="Bacteria"/>
</dbReference>
<evidence type="ECO:0000256" key="1">
    <source>
        <dbReference type="SAM" id="MobiDB-lite"/>
    </source>
</evidence>
<gene>
    <name evidence="3" type="ORF">MOC_0961</name>
</gene>
<feature type="compositionally biased region" description="Low complexity" evidence="1">
    <location>
        <begin position="831"/>
        <end position="842"/>
    </location>
</feature>
<keyword evidence="2" id="KW-0472">Membrane</keyword>
<feature type="region of interest" description="Disordered" evidence="1">
    <location>
        <begin position="778"/>
        <end position="844"/>
    </location>
</feature>
<keyword evidence="2" id="KW-0812">Transmembrane</keyword>
<organism evidence="3 4">
    <name type="scientific">Methylobacterium oryzae CBMB20</name>
    <dbReference type="NCBI Taxonomy" id="693986"/>
    <lineage>
        <taxon>Bacteria</taxon>
        <taxon>Pseudomonadati</taxon>
        <taxon>Pseudomonadota</taxon>
        <taxon>Alphaproteobacteria</taxon>
        <taxon>Hyphomicrobiales</taxon>
        <taxon>Methylobacteriaceae</taxon>
        <taxon>Methylobacterium</taxon>
    </lineage>
</organism>
<feature type="region of interest" description="Disordered" evidence="1">
    <location>
        <begin position="1108"/>
        <end position="1127"/>
    </location>
</feature>